<dbReference type="PANTHER" id="PTHR34216">
    <property type="match status" value="1"/>
</dbReference>
<dbReference type="OrthoDB" id="9782872at2"/>
<evidence type="ECO:0000313" key="4">
    <source>
        <dbReference type="Proteomes" id="UP000245125"/>
    </source>
</evidence>
<reference evidence="4" key="1">
    <citation type="submission" date="2018-03" db="EMBL/GenBank/DDBJ databases">
        <authorList>
            <person name="Zecchin S."/>
        </authorList>
    </citation>
    <scope>NUCLEOTIDE SEQUENCE [LARGE SCALE GENOMIC DNA]</scope>
</reference>
<sequence>MKRALNLNEGVYAEMALSREPKSGMNKSEIKRVTRILKPLSSLSSTIYPKRTGQRIILSYHGIAKRPDFNCTVIDLFRDQIAWLKENCAVVPLHSLVSSLADGDKGNKNLASITFDDGYLNFAELALPVLEKHNVHATVFIPSGKINGYNDWDEGRGEFHKMTIMSYDQLRALPSSLVEIGSHGLSHRSLDRIATGELVEEVVQSRVELEQGLGRPVRFFAFPYGGYPPVLYSEGKRKRLLGAYTAACTSRWGRFNSTKDIYALRRIGIWHGDSFTDFTDKLSGRYDWLVAKETIGKFVKRIRSERNGASKE</sequence>
<dbReference type="GO" id="GO:0016810">
    <property type="term" value="F:hydrolase activity, acting on carbon-nitrogen (but not peptide) bonds"/>
    <property type="evidence" value="ECO:0007669"/>
    <property type="project" value="InterPro"/>
</dbReference>
<name>A0A2U3QDX4_9BACT</name>
<dbReference type="PROSITE" id="PS51677">
    <property type="entry name" value="NODB"/>
    <property type="match status" value="1"/>
</dbReference>
<dbReference type="InterPro" id="IPR051398">
    <property type="entry name" value="Polysacch_Deacetylase"/>
</dbReference>
<dbReference type="PANTHER" id="PTHR34216:SF7">
    <property type="entry name" value="POLY-BETA-1,6-N-ACETYL-D-GLUCOSAMINE N-DEACETYLASE"/>
    <property type="match status" value="1"/>
</dbReference>
<feature type="domain" description="NodB homology" evidence="2">
    <location>
        <begin position="109"/>
        <end position="312"/>
    </location>
</feature>
<dbReference type="Pfam" id="PF01522">
    <property type="entry name" value="Polysacc_deac_1"/>
    <property type="match status" value="1"/>
</dbReference>
<dbReference type="EMBL" id="OUUY01000001">
    <property type="protein sequence ID" value="SPP99529.1"/>
    <property type="molecule type" value="Genomic_DNA"/>
</dbReference>
<dbReference type="Gene3D" id="3.20.20.370">
    <property type="entry name" value="Glycoside hydrolase/deacetylase"/>
    <property type="match status" value="1"/>
</dbReference>
<evidence type="ECO:0000259" key="2">
    <source>
        <dbReference type="PROSITE" id="PS51677"/>
    </source>
</evidence>
<proteinExistence type="predicted"/>
<dbReference type="InterPro" id="IPR011330">
    <property type="entry name" value="Glyco_hydro/deAcase_b/a-brl"/>
</dbReference>
<evidence type="ECO:0000256" key="1">
    <source>
        <dbReference type="ARBA" id="ARBA00022729"/>
    </source>
</evidence>
<dbReference type="InterPro" id="IPR002509">
    <property type="entry name" value="NODB_dom"/>
</dbReference>
<accession>A0A2U3QDX4</accession>
<evidence type="ECO:0000313" key="3">
    <source>
        <dbReference type="EMBL" id="SPP99529.1"/>
    </source>
</evidence>
<dbReference type="CDD" id="cd10918">
    <property type="entry name" value="CE4_NodB_like_5s_6s"/>
    <property type="match status" value="1"/>
</dbReference>
<keyword evidence="4" id="KW-1185">Reference proteome</keyword>
<protein>
    <recommendedName>
        <fullName evidence="2">NodB homology domain-containing protein</fullName>
    </recommendedName>
</protein>
<gene>
    <name evidence="3" type="ORF">NBG4_10063</name>
</gene>
<dbReference type="AlphaFoldDB" id="A0A2U3QDX4"/>
<organism evidence="3 4">
    <name type="scientific">Candidatus Sulfobium mesophilum</name>
    <dbReference type="NCBI Taxonomy" id="2016548"/>
    <lineage>
        <taxon>Bacteria</taxon>
        <taxon>Pseudomonadati</taxon>
        <taxon>Nitrospirota</taxon>
        <taxon>Nitrospiria</taxon>
        <taxon>Nitrospirales</taxon>
        <taxon>Nitrospiraceae</taxon>
        <taxon>Candidatus Sulfobium</taxon>
    </lineage>
</organism>
<keyword evidence="1" id="KW-0732">Signal</keyword>
<dbReference type="SUPFAM" id="SSF88713">
    <property type="entry name" value="Glycoside hydrolase/deacetylase"/>
    <property type="match status" value="1"/>
</dbReference>
<dbReference type="Proteomes" id="UP000245125">
    <property type="component" value="Unassembled WGS sequence"/>
</dbReference>
<dbReference type="GO" id="GO:0005975">
    <property type="term" value="P:carbohydrate metabolic process"/>
    <property type="evidence" value="ECO:0007669"/>
    <property type="project" value="InterPro"/>
</dbReference>